<protein>
    <submittedName>
        <fullName evidence="5">AraC family transcriptional regulator N-terminal domain-containing protein</fullName>
    </submittedName>
</protein>
<dbReference type="InterPro" id="IPR020449">
    <property type="entry name" value="Tscrpt_reg_AraC-type_HTH"/>
</dbReference>
<dbReference type="Proteomes" id="UP001210231">
    <property type="component" value="Unassembled WGS sequence"/>
</dbReference>
<dbReference type="Pfam" id="PF06719">
    <property type="entry name" value="AraC_N"/>
    <property type="match status" value="1"/>
</dbReference>
<evidence type="ECO:0000313" key="5">
    <source>
        <dbReference type="EMBL" id="MDA3613228.1"/>
    </source>
</evidence>
<dbReference type="InterPro" id="IPR018060">
    <property type="entry name" value="HTH_AraC"/>
</dbReference>
<dbReference type="PANTHER" id="PTHR43280:SF28">
    <property type="entry name" value="HTH-TYPE TRANSCRIPTIONAL ACTIVATOR RHAS"/>
    <property type="match status" value="1"/>
</dbReference>
<keyword evidence="3" id="KW-0804">Transcription</keyword>
<dbReference type="Gene3D" id="1.10.10.60">
    <property type="entry name" value="Homeodomain-like"/>
    <property type="match status" value="2"/>
</dbReference>
<reference evidence="5 6" key="1">
    <citation type="submission" date="2022-12" db="EMBL/GenBank/DDBJ databases">
        <title>Chitinophagaceae gen. sp. nov., a new member of the family Chitinophagaceae, isolated from soil in a chemical factory.</title>
        <authorList>
            <person name="Ke Z."/>
        </authorList>
    </citation>
    <scope>NUCLEOTIDE SEQUENCE [LARGE SCALE GENOMIC DNA]</scope>
    <source>
        <strain evidence="5 6">LY-5</strain>
    </source>
</reference>
<dbReference type="PANTHER" id="PTHR43280">
    <property type="entry name" value="ARAC-FAMILY TRANSCRIPTIONAL REGULATOR"/>
    <property type="match status" value="1"/>
</dbReference>
<proteinExistence type="predicted"/>
<dbReference type="InterPro" id="IPR018062">
    <property type="entry name" value="HTH_AraC-typ_CS"/>
</dbReference>
<sequence>MNSFINPPALSNKNTLGTLIENKTTFTVNNCELVLYETHDTAKGVHLLFNDFCFTSMLRGKKEMYINNKTKTFSYLPGESLIVLPGEEMVIDFPEADDTPSQCLALSIDSNFIKQNIDYLNDKLPKQEGNWNIKEDLYYLINSQSLASATQNIIRIMSETNPAKEIMADLALKELFVRLMQTQARQYFESAYKDNTNNNKFSFVINYIKENLHKKINIDKLANITYMSKPTFYRAFKQEFGITPNEFILSERISKAKKLLSKLETISQVAFEAGFSDTNYFIKVFKQLEGITPKAFQRTLAVH</sequence>
<keyword evidence="2" id="KW-0238">DNA-binding</keyword>
<gene>
    <name evidence="5" type="ORF">O3P16_00285</name>
</gene>
<dbReference type="Pfam" id="PF12833">
    <property type="entry name" value="HTH_18"/>
    <property type="match status" value="1"/>
</dbReference>
<dbReference type="EMBL" id="JAQGEF010000001">
    <property type="protein sequence ID" value="MDA3613228.1"/>
    <property type="molecule type" value="Genomic_DNA"/>
</dbReference>
<evidence type="ECO:0000313" key="6">
    <source>
        <dbReference type="Proteomes" id="UP001210231"/>
    </source>
</evidence>
<evidence type="ECO:0000256" key="2">
    <source>
        <dbReference type="ARBA" id="ARBA00023125"/>
    </source>
</evidence>
<dbReference type="RefSeq" id="WP_407029561.1">
    <property type="nucleotide sequence ID" value="NZ_JAQGEF010000001.1"/>
</dbReference>
<name>A0ABT4UG96_9BACT</name>
<keyword evidence="1" id="KW-0805">Transcription regulation</keyword>
<evidence type="ECO:0000256" key="3">
    <source>
        <dbReference type="ARBA" id="ARBA00023163"/>
    </source>
</evidence>
<feature type="domain" description="HTH araC/xylS-type" evidence="4">
    <location>
        <begin position="202"/>
        <end position="299"/>
    </location>
</feature>
<organism evidence="5 6">
    <name type="scientific">Polluticaenibacter yanchengensis</name>
    <dbReference type="NCBI Taxonomy" id="3014562"/>
    <lineage>
        <taxon>Bacteria</taxon>
        <taxon>Pseudomonadati</taxon>
        <taxon>Bacteroidota</taxon>
        <taxon>Chitinophagia</taxon>
        <taxon>Chitinophagales</taxon>
        <taxon>Chitinophagaceae</taxon>
        <taxon>Polluticaenibacter</taxon>
    </lineage>
</organism>
<dbReference type="SMART" id="SM00342">
    <property type="entry name" value="HTH_ARAC"/>
    <property type="match status" value="1"/>
</dbReference>
<dbReference type="PROSITE" id="PS01124">
    <property type="entry name" value="HTH_ARAC_FAMILY_2"/>
    <property type="match status" value="1"/>
</dbReference>
<evidence type="ECO:0000256" key="1">
    <source>
        <dbReference type="ARBA" id="ARBA00023015"/>
    </source>
</evidence>
<dbReference type="SUPFAM" id="SSF46689">
    <property type="entry name" value="Homeodomain-like"/>
    <property type="match status" value="2"/>
</dbReference>
<accession>A0ABT4UG96</accession>
<dbReference type="InterPro" id="IPR009594">
    <property type="entry name" value="Tscrpt_reg_HTH_AraC_N"/>
</dbReference>
<evidence type="ECO:0000259" key="4">
    <source>
        <dbReference type="PROSITE" id="PS01124"/>
    </source>
</evidence>
<keyword evidence="6" id="KW-1185">Reference proteome</keyword>
<dbReference type="InterPro" id="IPR009057">
    <property type="entry name" value="Homeodomain-like_sf"/>
</dbReference>
<dbReference type="PROSITE" id="PS00041">
    <property type="entry name" value="HTH_ARAC_FAMILY_1"/>
    <property type="match status" value="1"/>
</dbReference>
<dbReference type="PRINTS" id="PR00032">
    <property type="entry name" value="HTHARAC"/>
</dbReference>
<comment type="caution">
    <text evidence="5">The sequence shown here is derived from an EMBL/GenBank/DDBJ whole genome shotgun (WGS) entry which is preliminary data.</text>
</comment>